<reference evidence="2" key="1">
    <citation type="journal article" date="2019" name="Int. J. Syst. Evol. Microbiol.">
        <title>The Global Catalogue of Microorganisms (GCM) 10K type strain sequencing project: providing services to taxonomists for standard genome sequencing and annotation.</title>
        <authorList>
            <consortium name="The Broad Institute Genomics Platform"/>
            <consortium name="The Broad Institute Genome Sequencing Center for Infectious Disease"/>
            <person name="Wu L."/>
            <person name="Ma J."/>
        </authorList>
    </citation>
    <scope>NUCLEOTIDE SEQUENCE [LARGE SCALE GENOMIC DNA]</scope>
    <source>
        <strain evidence="2">KCTC 52438</strain>
    </source>
</reference>
<dbReference type="RefSeq" id="WP_386720948.1">
    <property type="nucleotide sequence ID" value="NZ_JBHRSZ010000004.1"/>
</dbReference>
<evidence type="ECO:0000313" key="2">
    <source>
        <dbReference type="Proteomes" id="UP001595476"/>
    </source>
</evidence>
<dbReference type="Pfam" id="PF04417">
    <property type="entry name" value="DUF501"/>
    <property type="match status" value="1"/>
</dbReference>
<dbReference type="InterPro" id="IPR007511">
    <property type="entry name" value="DUF501"/>
</dbReference>
<dbReference type="PANTHER" id="PTHR37163">
    <property type="entry name" value="CONSERVED PROTEIN"/>
    <property type="match status" value="1"/>
</dbReference>
<proteinExistence type="predicted"/>
<name>A0ABV7HCS3_9GAMM</name>
<dbReference type="EMBL" id="JBHRSZ010000004">
    <property type="protein sequence ID" value="MFC3151698.1"/>
    <property type="molecule type" value="Genomic_DNA"/>
</dbReference>
<dbReference type="PANTHER" id="PTHR37163:SF1">
    <property type="entry name" value="DUF501 DOMAIN-CONTAINING PROTEIN"/>
    <property type="match status" value="1"/>
</dbReference>
<gene>
    <name evidence="1" type="ORF">ACFOEK_11730</name>
</gene>
<keyword evidence="2" id="KW-1185">Reference proteome</keyword>
<protein>
    <submittedName>
        <fullName evidence="1">DUF501 domain-containing protein</fullName>
    </submittedName>
</protein>
<sequence>MNSPDVLTPEDIEFIEKALGRIPRGIISVSSRAPDNTPTALKMKCVVDKTPFPTHFWLCSPLLIEKVNFLESQRLVKPLELLIEQSKPLAKAFLEDQKRYQQIRNNCLTDEDKAFLSGLGILDLFTQKRGIGGIEDFTKIRCLHMQIAHLISDDNVIGQWLQDKFNILNFSENLNEFRQRIKDDRLIETAFD</sequence>
<dbReference type="Proteomes" id="UP001595476">
    <property type="component" value="Unassembled WGS sequence"/>
</dbReference>
<comment type="caution">
    <text evidence="1">The sequence shown here is derived from an EMBL/GenBank/DDBJ whole genome shotgun (WGS) entry which is preliminary data.</text>
</comment>
<accession>A0ABV7HCS3</accession>
<organism evidence="1 2">
    <name type="scientific">Litoribrevibacter euphylliae</name>
    <dbReference type="NCBI Taxonomy" id="1834034"/>
    <lineage>
        <taxon>Bacteria</taxon>
        <taxon>Pseudomonadati</taxon>
        <taxon>Pseudomonadota</taxon>
        <taxon>Gammaproteobacteria</taxon>
        <taxon>Oceanospirillales</taxon>
        <taxon>Oceanospirillaceae</taxon>
        <taxon>Litoribrevibacter</taxon>
    </lineage>
</organism>
<evidence type="ECO:0000313" key="1">
    <source>
        <dbReference type="EMBL" id="MFC3151698.1"/>
    </source>
</evidence>